<organism evidence="1 2">
    <name type="scientific">Flavobacterium branchiarum</name>
    <dbReference type="NCBI Taxonomy" id="1114870"/>
    <lineage>
        <taxon>Bacteria</taxon>
        <taxon>Pseudomonadati</taxon>
        <taxon>Bacteroidota</taxon>
        <taxon>Flavobacteriia</taxon>
        <taxon>Flavobacteriales</taxon>
        <taxon>Flavobacteriaceae</taxon>
        <taxon>Flavobacterium</taxon>
    </lineage>
</organism>
<dbReference type="RefSeq" id="WP_290266401.1">
    <property type="nucleotide sequence ID" value="NZ_JAUFQQ010000005.1"/>
</dbReference>
<dbReference type="EMBL" id="JBHMEX010000036">
    <property type="protein sequence ID" value="MFB9064824.1"/>
    <property type="molecule type" value="Genomic_DNA"/>
</dbReference>
<reference evidence="1 2" key="1">
    <citation type="submission" date="2024-09" db="EMBL/GenBank/DDBJ databases">
        <authorList>
            <person name="Sun Q."/>
            <person name="Mori K."/>
        </authorList>
    </citation>
    <scope>NUCLEOTIDE SEQUENCE [LARGE SCALE GENOMIC DNA]</scope>
    <source>
        <strain evidence="1 2">CECT 7908</strain>
    </source>
</reference>
<keyword evidence="2" id="KW-1185">Reference proteome</keyword>
<evidence type="ECO:0000313" key="1">
    <source>
        <dbReference type="EMBL" id="MFB9064824.1"/>
    </source>
</evidence>
<sequence>MTCKLCNLNKELRESHIIPKCIFRWLKDSGGDYFRSPETSNRRLHDGIKPRMLCNECEGIFSKLETDFSSKIFYPHVKKGQTTFEYNANLFKFSVSILWRVLCQEYSSLSSYPNFSQELYDAEKEWRSFLFSGKKLENINEIHLIFTTHSLNYNIQPVENFLYYHARGIDASVYSNSHFSFIYAKLARVIIIGEIANKSSFKFSNNVITESPGNLDTEKTKLEELTKAYMINRLKKINTQFDQISENQKRVVFEYADKQMKQSENTEMYKINMAQLKMSIDENFLDF</sequence>
<comment type="caution">
    <text evidence="1">The sequence shown here is derived from an EMBL/GenBank/DDBJ whole genome shotgun (WGS) entry which is preliminary data.</text>
</comment>
<gene>
    <name evidence="1" type="ORF">ACFFUQ_12400</name>
</gene>
<evidence type="ECO:0008006" key="3">
    <source>
        <dbReference type="Google" id="ProtNLM"/>
    </source>
</evidence>
<evidence type="ECO:0000313" key="2">
    <source>
        <dbReference type="Proteomes" id="UP001589589"/>
    </source>
</evidence>
<accession>A0ABV5FMQ5</accession>
<protein>
    <recommendedName>
        <fullName evidence="3">HNH endonuclease</fullName>
    </recommendedName>
</protein>
<name>A0ABV5FMQ5_9FLAO</name>
<dbReference type="Proteomes" id="UP001589589">
    <property type="component" value="Unassembled WGS sequence"/>
</dbReference>
<proteinExistence type="predicted"/>